<reference evidence="1 2" key="1">
    <citation type="submission" date="2023-03" db="EMBL/GenBank/DDBJ databases">
        <title>Bacillus Genome Sequencing.</title>
        <authorList>
            <person name="Dunlap C."/>
        </authorList>
    </citation>
    <scope>NUCLEOTIDE SEQUENCE [LARGE SCALE GENOMIC DNA]</scope>
    <source>
        <strain evidence="1 2">NRS-319</strain>
    </source>
</reference>
<accession>A0ABU6PCT0</accession>
<dbReference type="EMBL" id="JARTIK010000014">
    <property type="protein sequence ID" value="MED4679113.1"/>
    <property type="molecule type" value="Genomic_DNA"/>
</dbReference>
<comment type="caution">
    <text evidence="1">The sequence shown here is derived from an EMBL/GenBank/DDBJ whole genome shotgun (WGS) entry which is preliminary data.</text>
</comment>
<protein>
    <recommendedName>
        <fullName evidence="3">Transposase DDE domain-containing protein</fullName>
    </recommendedName>
</protein>
<evidence type="ECO:0000313" key="2">
    <source>
        <dbReference type="Proteomes" id="UP001336122"/>
    </source>
</evidence>
<name>A0ABU6PCT0_9BACI</name>
<dbReference type="Proteomes" id="UP001336122">
    <property type="component" value="Unassembled WGS sequence"/>
</dbReference>
<sequence>MEASAYLPEIEQYSCIRKMEEIHKLYRVLGRKFFSARRNKDRKVLIEVQQCLENIYLLKKEFWETLSYITNKYSVITFT</sequence>
<evidence type="ECO:0008006" key="3">
    <source>
        <dbReference type="Google" id="ProtNLM"/>
    </source>
</evidence>
<evidence type="ECO:0000313" key="1">
    <source>
        <dbReference type="EMBL" id="MED4679113.1"/>
    </source>
</evidence>
<proteinExistence type="predicted"/>
<gene>
    <name evidence="1" type="ORF">P9485_14875</name>
</gene>
<organism evidence="1 2">
    <name type="scientific">Bacillus nitratireducens</name>
    <dbReference type="NCBI Taxonomy" id="2026193"/>
    <lineage>
        <taxon>Bacteria</taxon>
        <taxon>Bacillati</taxon>
        <taxon>Bacillota</taxon>
        <taxon>Bacilli</taxon>
        <taxon>Bacillales</taxon>
        <taxon>Bacillaceae</taxon>
        <taxon>Bacillus</taxon>
        <taxon>Bacillus cereus group</taxon>
    </lineage>
</organism>
<keyword evidence="2" id="KW-1185">Reference proteome</keyword>